<proteinExistence type="predicted"/>
<reference evidence="1 2" key="1">
    <citation type="submission" date="2018-05" db="EMBL/GenBank/DDBJ databases">
        <title>Genome sequencing of Flavobacterium sp. HYN0056.</title>
        <authorList>
            <person name="Yi H."/>
            <person name="Baek C."/>
        </authorList>
    </citation>
    <scope>NUCLEOTIDE SEQUENCE [LARGE SCALE GENOMIC DNA]</scope>
    <source>
        <strain evidence="1 2">HYN0056</strain>
    </source>
</reference>
<dbReference type="AlphaFoldDB" id="A0A2S1YRW8"/>
<name>A0A2S1YRW8_9FLAO</name>
<evidence type="ECO:0000313" key="2">
    <source>
        <dbReference type="Proteomes" id="UP000245250"/>
    </source>
</evidence>
<dbReference type="SUPFAM" id="SSF53756">
    <property type="entry name" value="UDP-Glycosyltransferase/glycogen phosphorylase"/>
    <property type="match status" value="1"/>
</dbReference>
<organism evidence="1 2">
    <name type="scientific">Flavobacterium crocinum</name>
    <dbReference type="NCBI Taxonomy" id="2183896"/>
    <lineage>
        <taxon>Bacteria</taxon>
        <taxon>Pseudomonadati</taxon>
        <taxon>Bacteroidota</taxon>
        <taxon>Flavobacteriia</taxon>
        <taxon>Flavobacteriales</taxon>
        <taxon>Flavobacteriaceae</taxon>
        <taxon>Flavobacterium</taxon>
    </lineage>
</organism>
<protein>
    <recommendedName>
        <fullName evidence="3">Glycosyltransferase subfamily 4-like N-terminal domain-containing protein</fullName>
    </recommendedName>
</protein>
<evidence type="ECO:0008006" key="3">
    <source>
        <dbReference type="Google" id="ProtNLM"/>
    </source>
</evidence>
<dbReference type="RefSeq" id="WP_109194220.1">
    <property type="nucleotide sequence ID" value="NZ_CP029255.1"/>
</dbReference>
<gene>
    <name evidence="1" type="ORF">HYN56_22315</name>
</gene>
<evidence type="ECO:0000313" key="1">
    <source>
        <dbReference type="EMBL" id="AWK06816.1"/>
    </source>
</evidence>
<dbReference type="KEGG" id="fcr:HYN56_22315"/>
<dbReference type="EMBL" id="CP029255">
    <property type="protein sequence ID" value="AWK06816.1"/>
    <property type="molecule type" value="Genomic_DNA"/>
</dbReference>
<dbReference type="Gene3D" id="3.40.50.2000">
    <property type="entry name" value="Glycogen Phosphorylase B"/>
    <property type="match status" value="1"/>
</dbReference>
<dbReference type="Proteomes" id="UP000245250">
    <property type="component" value="Chromosome"/>
</dbReference>
<keyword evidence="2" id="KW-1185">Reference proteome</keyword>
<accession>A0A2S1YRW8</accession>
<dbReference type="OrthoDB" id="1100436at2"/>
<sequence>MKILFLCGSLEPGHDGVGDYTRRLCGELIKKGHQTQILSLYDYHSKTFSTEKQEFDHTEIVVHRVALEISNAQRFTWSQDILKEFQPDWISLQFVPYSFNAKGLPFWIPSFLKRLKGNHKWHIMFHELWLGIDLEASIKHKIIGKAQQVIIQQLITKNRPHFITTQNQLYQFFLHSHNITSEVLPICGNIPLNNVTKQEIGFTQFVLFGTIHPGAPFEDFIGDLLQTLDTFVKPIKFVFIGKNGSELDNYLSILENNNIVYEVLGIQSESEISQVLINSDYGISTTPYLQTEKSGVYAAYREHRINTISVSRNWTPAKGHYDIKEIIKYEKNNLKITPIDAEVFDLNCMTDQFINSISKI</sequence>